<evidence type="ECO:0000256" key="1">
    <source>
        <dbReference type="ARBA" id="ARBA00023125"/>
    </source>
</evidence>
<feature type="domain" description="Response regulatory" evidence="4">
    <location>
        <begin position="1"/>
        <end position="84"/>
    </location>
</feature>
<dbReference type="GO" id="GO:0006355">
    <property type="term" value="P:regulation of DNA-templated transcription"/>
    <property type="evidence" value="ECO:0007669"/>
    <property type="project" value="TreeGrafter"/>
</dbReference>
<dbReference type="GO" id="GO:0000976">
    <property type="term" value="F:transcription cis-regulatory region binding"/>
    <property type="evidence" value="ECO:0007669"/>
    <property type="project" value="TreeGrafter"/>
</dbReference>
<dbReference type="PROSITE" id="PS50110">
    <property type="entry name" value="RESPONSE_REGULATORY"/>
    <property type="match status" value="1"/>
</dbReference>
<evidence type="ECO:0000256" key="2">
    <source>
        <dbReference type="PROSITE-ProRule" id="PRU00169"/>
    </source>
</evidence>
<keyword evidence="6" id="KW-1185">Reference proteome</keyword>
<evidence type="ECO:0000256" key="3">
    <source>
        <dbReference type="SAM" id="MobiDB-lite"/>
    </source>
</evidence>
<name>A0A6I4MKS2_9ACTN</name>
<dbReference type="EMBL" id="WBMS02000018">
    <property type="protein sequence ID" value="MWA03309.1"/>
    <property type="molecule type" value="Genomic_DNA"/>
</dbReference>
<protein>
    <submittedName>
        <fullName evidence="5">Response regulator</fullName>
    </submittedName>
</protein>
<feature type="compositionally biased region" description="Basic and acidic residues" evidence="3">
    <location>
        <begin position="156"/>
        <end position="166"/>
    </location>
</feature>
<dbReference type="Pfam" id="PF00072">
    <property type="entry name" value="Response_reg"/>
    <property type="match status" value="1"/>
</dbReference>
<evidence type="ECO:0000313" key="6">
    <source>
        <dbReference type="Proteomes" id="UP000462055"/>
    </source>
</evidence>
<dbReference type="SUPFAM" id="SSF52172">
    <property type="entry name" value="CheY-like"/>
    <property type="match status" value="1"/>
</dbReference>
<accession>A0A6I4MKS2</accession>
<dbReference type="PANTHER" id="PTHR48111:SF50">
    <property type="entry name" value="KDP OPERON TRANSCRIPTIONAL REGULATORY PROTEIN KDPE"/>
    <property type="match status" value="1"/>
</dbReference>
<proteinExistence type="predicted"/>
<evidence type="ECO:0000259" key="4">
    <source>
        <dbReference type="PROSITE" id="PS50110"/>
    </source>
</evidence>
<dbReference type="GO" id="GO:0005829">
    <property type="term" value="C:cytosol"/>
    <property type="evidence" value="ECO:0007669"/>
    <property type="project" value="TreeGrafter"/>
</dbReference>
<dbReference type="Gene3D" id="3.40.50.2300">
    <property type="match status" value="1"/>
</dbReference>
<dbReference type="Proteomes" id="UP000462055">
    <property type="component" value="Unassembled WGS sequence"/>
</dbReference>
<dbReference type="InterPro" id="IPR011006">
    <property type="entry name" value="CheY-like_superfamily"/>
</dbReference>
<dbReference type="PANTHER" id="PTHR48111">
    <property type="entry name" value="REGULATOR OF RPOS"/>
    <property type="match status" value="1"/>
</dbReference>
<comment type="caution">
    <text evidence="5">The sequence shown here is derived from an EMBL/GenBank/DDBJ whole genome shotgun (WGS) entry which is preliminary data.</text>
</comment>
<dbReference type="AlphaFoldDB" id="A0A6I4MKS2"/>
<comment type="caution">
    <text evidence="2">Lacks conserved residue(s) required for the propagation of feature annotation.</text>
</comment>
<keyword evidence="1" id="KW-0238">DNA-binding</keyword>
<reference evidence="5" key="1">
    <citation type="submission" date="2019-12" db="EMBL/GenBank/DDBJ databases">
        <title>Actinomadura physcomitrii sp. nov., a novel actinomycete isolated from moss [Physcomitrium sphaericum (Ludw) Fuernr].</title>
        <authorList>
            <person name="Zhuang X."/>
        </authorList>
    </citation>
    <scope>NUCLEOTIDE SEQUENCE [LARGE SCALE GENOMIC DNA]</scope>
    <source>
        <strain evidence="5">LD22</strain>
    </source>
</reference>
<sequence length="195" mass="20474">MTVTAPAAVSAADRPPPRRSSEVTSALPQPLIRGLRGWSAVPIIVLSGRAGSGDKVDALDAGADDYVTKPFGVDELLARIRAITRRAPADGNRGLPPPPHRPVRRSIPGRPSRPDQDAPGRGPDTGPGHRSLRSGPHDASGRSHPGPTPTARRCPPRKEGHDERLADLPGNGRPARRHRPAATSARLAPLRGACG</sequence>
<evidence type="ECO:0000313" key="5">
    <source>
        <dbReference type="EMBL" id="MWA03309.1"/>
    </source>
</evidence>
<dbReference type="GO" id="GO:0000156">
    <property type="term" value="F:phosphorelay response regulator activity"/>
    <property type="evidence" value="ECO:0007669"/>
    <property type="project" value="TreeGrafter"/>
</dbReference>
<gene>
    <name evidence="5" type="ORF">F8568_023600</name>
</gene>
<organism evidence="5 6">
    <name type="scientific">Actinomadura physcomitrii</name>
    <dbReference type="NCBI Taxonomy" id="2650748"/>
    <lineage>
        <taxon>Bacteria</taxon>
        <taxon>Bacillati</taxon>
        <taxon>Actinomycetota</taxon>
        <taxon>Actinomycetes</taxon>
        <taxon>Streptosporangiales</taxon>
        <taxon>Thermomonosporaceae</taxon>
        <taxon>Actinomadura</taxon>
    </lineage>
</organism>
<feature type="region of interest" description="Disordered" evidence="3">
    <location>
        <begin position="88"/>
        <end position="195"/>
    </location>
</feature>
<dbReference type="InterPro" id="IPR039420">
    <property type="entry name" value="WalR-like"/>
</dbReference>
<feature type="region of interest" description="Disordered" evidence="3">
    <location>
        <begin position="1"/>
        <end position="25"/>
    </location>
</feature>
<dbReference type="InterPro" id="IPR001789">
    <property type="entry name" value="Sig_transdc_resp-reg_receiver"/>
</dbReference>
<dbReference type="GO" id="GO:0032993">
    <property type="term" value="C:protein-DNA complex"/>
    <property type="evidence" value="ECO:0007669"/>
    <property type="project" value="TreeGrafter"/>
</dbReference>